<evidence type="ECO:0000313" key="2">
    <source>
        <dbReference type="EMBL" id="CAA9356061.1"/>
    </source>
</evidence>
<dbReference type="InterPro" id="IPR036390">
    <property type="entry name" value="WH_DNA-bd_sf"/>
</dbReference>
<dbReference type="InterPro" id="IPR005149">
    <property type="entry name" value="Tscrpt_reg_PadR_N"/>
</dbReference>
<dbReference type="PANTHER" id="PTHR33169">
    <property type="entry name" value="PADR-FAMILY TRANSCRIPTIONAL REGULATOR"/>
    <property type="match status" value="1"/>
</dbReference>
<proteinExistence type="predicted"/>
<dbReference type="InterPro" id="IPR052509">
    <property type="entry name" value="Metal_resp_DNA-bind_regulator"/>
</dbReference>
<dbReference type="Pfam" id="PF03551">
    <property type="entry name" value="PadR"/>
    <property type="match status" value="1"/>
</dbReference>
<dbReference type="PANTHER" id="PTHR33169:SF14">
    <property type="entry name" value="TRANSCRIPTIONAL REGULATOR RV3488"/>
    <property type="match status" value="1"/>
</dbReference>
<gene>
    <name evidence="2" type="ORF">AVDCRST_MAG11-3820</name>
</gene>
<dbReference type="NCBIfam" id="TIGR03433">
    <property type="entry name" value="padR_acidobact"/>
    <property type="match status" value="1"/>
</dbReference>
<protein>
    <submittedName>
        <fullName evidence="2">Transcriptional regulator, PadR family</fullName>
    </submittedName>
</protein>
<accession>A0A6J4ME13</accession>
<dbReference type="EMBL" id="CADCTU010000810">
    <property type="protein sequence ID" value="CAA9356061.1"/>
    <property type="molecule type" value="Genomic_DNA"/>
</dbReference>
<reference evidence="2" key="1">
    <citation type="submission" date="2020-02" db="EMBL/GenBank/DDBJ databases">
        <authorList>
            <person name="Meier V. D."/>
        </authorList>
    </citation>
    <scope>NUCLEOTIDE SEQUENCE</scope>
    <source>
        <strain evidence="2">AVDCRST_MAG11</strain>
    </source>
</reference>
<dbReference type="InterPro" id="IPR017799">
    <property type="entry name" value="Tscrpt_reg_PadR_acidobac-type"/>
</dbReference>
<dbReference type="AlphaFoldDB" id="A0A6J4ME13"/>
<sequence length="117" mass="13179">MFAKESGLLQGTLDLLVLKTLSWGPMHGYGIASWIESVTGDVLQVEEGSLYPALYRMTRKGWIKGEWGTSENNRRAKFYHLTAEGRRQFREQSSGWQRFAAAVDRAVGATQAPSWAR</sequence>
<dbReference type="Gene3D" id="1.10.10.10">
    <property type="entry name" value="Winged helix-like DNA-binding domain superfamily/Winged helix DNA-binding domain"/>
    <property type="match status" value="1"/>
</dbReference>
<dbReference type="InterPro" id="IPR036388">
    <property type="entry name" value="WH-like_DNA-bd_sf"/>
</dbReference>
<name>A0A6J4ME13_9BACT</name>
<feature type="domain" description="Transcription regulator PadR N-terminal" evidence="1">
    <location>
        <begin position="17"/>
        <end position="91"/>
    </location>
</feature>
<dbReference type="SUPFAM" id="SSF46785">
    <property type="entry name" value="Winged helix' DNA-binding domain"/>
    <property type="match status" value="1"/>
</dbReference>
<evidence type="ECO:0000259" key="1">
    <source>
        <dbReference type="Pfam" id="PF03551"/>
    </source>
</evidence>
<organism evidence="2">
    <name type="scientific">uncultured Gemmatimonadaceae bacterium</name>
    <dbReference type="NCBI Taxonomy" id="246130"/>
    <lineage>
        <taxon>Bacteria</taxon>
        <taxon>Pseudomonadati</taxon>
        <taxon>Gemmatimonadota</taxon>
        <taxon>Gemmatimonadia</taxon>
        <taxon>Gemmatimonadales</taxon>
        <taxon>Gemmatimonadaceae</taxon>
        <taxon>environmental samples</taxon>
    </lineage>
</organism>